<accession>A0A8H5B8A0</accession>
<protein>
    <recommendedName>
        <fullName evidence="3">PCI domain-containing protein</fullName>
    </recommendedName>
</protein>
<dbReference type="Gene3D" id="1.25.40.570">
    <property type="match status" value="1"/>
</dbReference>
<reference evidence="1 2" key="1">
    <citation type="journal article" date="2020" name="ISME J.">
        <title>Uncovering the hidden diversity of litter-decomposition mechanisms in mushroom-forming fungi.</title>
        <authorList>
            <person name="Floudas D."/>
            <person name="Bentzer J."/>
            <person name="Ahren D."/>
            <person name="Johansson T."/>
            <person name="Persson P."/>
            <person name="Tunlid A."/>
        </authorList>
    </citation>
    <scope>NUCLEOTIDE SEQUENCE [LARGE SCALE GENOMIC DNA]</scope>
    <source>
        <strain evidence="1 2">CBS 101986</strain>
    </source>
</reference>
<name>A0A8H5B8A0_9AGAR</name>
<dbReference type="Proteomes" id="UP000567179">
    <property type="component" value="Unassembled WGS sequence"/>
</dbReference>
<evidence type="ECO:0000313" key="1">
    <source>
        <dbReference type="EMBL" id="KAF5317783.1"/>
    </source>
</evidence>
<sequence>MGLFHPSPHFLAALTSARTAANSIYCPPSLQSSLNLQSGILHAEDKDYTTAYSCFFEAFESLGTHGEAEGDILKTDGGANKGQALGALKYMLLCKVMLNLMRDVESMGAIAHAHQNRNLTDFERALREYRDELSSDPTTRSHLAVLYETLLEQNFLRIVEPYSIAYFAECVGQDVQGE</sequence>
<dbReference type="SMART" id="SM00753">
    <property type="entry name" value="PAM"/>
    <property type="match status" value="1"/>
</dbReference>
<evidence type="ECO:0000313" key="2">
    <source>
        <dbReference type="Proteomes" id="UP000567179"/>
    </source>
</evidence>
<organism evidence="1 2">
    <name type="scientific">Psilocybe cf. subviscida</name>
    <dbReference type="NCBI Taxonomy" id="2480587"/>
    <lineage>
        <taxon>Eukaryota</taxon>
        <taxon>Fungi</taxon>
        <taxon>Dikarya</taxon>
        <taxon>Basidiomycota</taxon>
        <taxon>Agaricomycotina</taxon>
        <taxon>Agaricomycetes</taxon>
        <taxon>Agaricomycetidae</taxon>
        <taxon>Agaricales</taxon>
        <taxon>Agaricineae</taxon>
        <taxon>Strophariaceae</taxon>
        <taxon>Psilocybe</taxon>
    </lineage>
</organism>
<keyword evidence="2" id="KW-1185">Reference proteome</keyword>
<dbReference type="PANTHER" id="PTHR10678">
    <property type="entry name" value="26S PROTEASOME NON-ATPASE REGULATORY SUBUNIT 11/COP9 SIGNALOSOME COMPLEX SUBUNIT 2"/>
    <property type="match status" value="1"/>
</dbReference>
<dbReference type="InterPro" id="IPR050871">
    <property type="entry name" value="26S_Proteasome/COP9_Components"/>
</dbReference>
<evidence type="ECO:0008006" key="3">
    <source>
        <dbReference type="Google" id="ProtNLM"/>
    </source>
</evidence>
<dbReference type="OrthoDB" id="1418352at2759"/>
<dbReference type="EMBL" id="JAACJJ010000032">
    <property type="protein sequence ID" value="KAF5317783.1"/>
    <property type="molecule type" value="Genomic_DNA"/>
</dbReference>
<comment type="caution">
    <text evidence="1">The sequence shown here is derived from an EMBL/GenBank/DDBJ whole genome shotgun (WGS) entry which is preliminary data.</text>
</comment>
<proteinExistence type="predicted"/>
<gene>
    <name evidence="1" type="ORF">D9619_012523</name>
</gene>
<dbReference type="AlphaFoldDB" id="A0A8H5B8A0"/>